<dbReference type="OrthoDB" id="5936802at2"/>
<dbReference type="AlphaFoldDB" id="A0A1H9NGN6"/>
<sequence>MAYIVTATLLIDEANELDAYSTFLGLVEPFVGASVIDFSSERISKTNTVIDDLVTNGTYQAGDFESGWVIFSPTKNQIRSNGYWSEEYGWTDKDLATIYGPEEVKMPEGVDDAVLMMRNVK</sequence>
<dbReference type="EMBL" id="FOGD01000007">
    <property type="protein sequence ID" value="SER34937.1"/>
    <property type="molecule type" value="Genomic_DNA"/>
</dbReference>
<gene>
    <name evidence="1" type="ORF">SAMN02982919_02207</name>
</gene>
<dbReference type="RefSeq" id="WP_091457445.1">
    <property type="nucleotide sequence ID" value="NZ_FOGD01000007.1"/>
</dbReference>
<keyword evidence="2" id="KW-1185">Reference proteome</keyword>
<name>A0A1H9NGN6_9BURK</name>
<evidence type="ECO:0000313" key="1">
    <source>
        <dbReference type="EMBL" id="SER34937.1"/>
    </source>
</evidence>
<accession>A0A1H9NGN6</accession>
<evidence type="ECO:0000313" key="2">
    <source>
        <dbReference type="Proteomes" id="UP000199766"/>
    </source>
</evidence>
<organism evidence="1 2">
    <name type="scientific">Giesbergeria anulus</name>
    <dbReference type="NCBI Taxonomy" id="180197"/>
    <lineage>
        <taxon>Bacteria</taxon>
        <taxon>Pseudomonadati</taxon>
        <taxon>Pseudomonadota</taxon>
        <taxon>Betaproteobacteria</taxon>
        <taxon>Burkholderiales</taxon>
        <taxon>Comamonadaceae</taxon>
        <taxon>Giesbergeria</taxon>
    </lineage>
</organism>
<reference evidence="1 2" key="1">
    <citation type="submission" date="2016-10" db="EMBL/GenBank/DDBJ databases">
        <authorList>
            <person name="de Groot N.N."/>
        </authorList>
    </citation>
    <scope>NUCLEOTIDE SEQUENCE [LARGE SCALE GENOMIC DNA]</scope>
    <source>
        <strain evidence="1 2">ATCC 35958</strain>
    </source>
</reference>
<protein>
    <submittedName>
        <fullName evidence="1">Uncharacterized protein</fullName>
    </submittedName>
</protein>
<dbReference type="Proteomes" id="UP000199766">
    <property type="component" value="Unassembled WGS sequence"/>
</dbReference>
<proteinExistence type="predicted"/>
<dbReference type="STRING" id="180197.SAMN02982919_02207"/>